<keyword evidence="2" id="KW-1185">Reference proteome</keyword>
<sequence length="121" mass="12996">MVPAYLRADSPATVPSTPATLLRRNETTSISSGEIAKSCLLRISMALLDKRVKLHRTELMWLLSESMRSSYEAVALSGPESLLIEDVGNDQATGKVRGNTTVGVETLCESQVAGLMPTCVT</sequence>
<comment type="caution">
    <text evidence="1">The sequence shown here is derived from an EMBL/GenBank/DDBJ whole genome shotgun (WGS) entry which is preliminary data.</text>
</comment>
<accession>A0AAV4CWR9</accession>
<proteinExistence type="predicted"/>
<dbReference type="Proteomes" id="UP000735302">
    <property type="component" value="Unassembled WGS sequence"/>
</dbReference>
<protein>
    <submittedName>
        <fullName evidence="1">Uncharacterized protein</fullName>
    </submittedName>
</protein>
<dbReference type="AlphaFoldDB" id="A0AAV4CWR9"/>
<dbReference type="EMBL" id="BLXT01007055">
    <property type="protein sequence ID" value="GFO36362.1"/>
    <property type="molecule type" value="Genomic_DNA"/>
</dbReference>
<gene>
    <name evidence="1" type="ORF">PoB_006286700</name>
</gene>
<evidence type="ECO:0000313" key="2">
    <source>
        <dbReference type="Proteomes" id="UP000735302"/>
    </source>
</evidence>
<name>A0AAV4CWR9_9GAST</name>
<organism evidence="1 2">
    <name type="scientific">Plakobranchus ocellatus</name>
    <dbReference type="NCBI Taxonomy" id="259542"/>
    <lineage>
        <taxon>Eukaryota</taxon>
        <taxon>Metazoa</taxon>
        <taxon>Spiralia</taxon>
        <taxon>Lophotrochozoa</taxon>
        <taxon>Mollusca</taxon>
        <taxon>Gastropoda</taxon>
        <taxon>Heterobranchia</taxon>
        <taxon>Euthyneura</taxon>
        <taxon>Panpulmonata</taxon>
        <taxon>Sacoglossa</taxon>
        <taxon>Placobranchoidea</taxon>
        <taxon>Plakobranchidae</taxon>
        <taxon>Plakobranchus</taxon>
    </lineage>
</organism>
<evidence type="ECO:0000313" key="1">
    <source>
        <dbReference type="EMBL" id="GFO36362.1"/>
    </source>
</evidence>
<reference evidence="1 2" key="1">
    <citation type="journal article" date="2021" name="Elife">
        <title>Chloroplast acquisition without the gene transfer in kleptoplastic sea slugs, Plakobranchus ocellatus.</title>
        <authorList>
            <person name="Maeda T."/>
            <person name="Takahashi S."/>
            <person name="Yoshida T."/>
            <person name="Shimamura S."/>
            <person name="Takaki Y."/>
            <person name="Nagai Y."/>
            <person name="Toyoda A."/>
            <person name="Suzuki Y."/>
            <person name="Arimoto A."/>
            <person name="Ishii H."/>
            <person name="Satoh N."/>
            <person name="Nishiyama T."/>
            <person name="Hasebe M."/>
            <person name="Maruyama T."/>
            <person name="Minagawa J."/>
            <person name="Obokata J."/>
            <person name="Shigenobu S."/>
        </authorList>
    </citation>
    <scope>NUCLEOTIDE SEQUENCE [LARGE SCALE GENOMIC DNA]</scope>
</reference>